<reference evidence="2 3" key="1">
    <citation type="submission" date="2016-10" db="EMBL/GenBank/DDBJ databases">
        <authorList>
            <person name="de Groot N.N."/>
        </authorList>
    </citation>
    <scope>NUCLEOTIDE SEQUENCE [LARGE SCALE GENOMIC DNA]</scope>
    <source>
        <strain evidence="3">KMM 9023,NRIC 0796,JCM 17311,KCTC 23692</strain>
    </source>
</reference>
<sequence>MIRAGLLGLGLGLLALPALAEQVVLGLSRDRVQITTTFDGSDILIFGAVKREAPAPEDPMDVVISVQGPSTPVTVRRKSRRFGIWINTDTVEVGRAPSFFAIATTSPIEDTLLRIEDMRERVSLDRAISGWRWIDDVEEPLEFLDALKRIRFEEGRYTINESSIAFDEETLFRTSIRLPANLTEGGYLTRIFLTREGRIVSSYETVIDVHKVGLERWLYSLSREQPLIYGLMSLALAIFAGWGASELFRAIRRA</sequence>
<feature type="transmembrane region" description="Helical" evidence="1">
    <location>
        <begin position="227"/>
        <end position="248"/>
    </location>
</feature>
<dbReference type="AlphaFoldDB" id="A0A1I6DS11"/>
<protein>
    <recommendedName>
        <fullName evidence="4">Transmembrane protein (Alph_Pro_TM)</fullName>
    </recommendedName>
</protein>
<keyword evidence="1" id="KW-1133">Transmembrane helix</keyword>
<dbReference type="Pfam" id="PF09608">
    <property type="entry name" value="Alph_Pro_TM"/>
    <property type="match status" value="1"/>
</dbReference>
<evidence type="ECO:0000313" key="3">
    <source>
        <dbReference type="Proteomes" id="UP000199302"/>
    </source>
</evidence>
<evidence type="ECO:0008006" key="4">
    <source>
        <dbReference type="Google" id="ProtNLM"/>
    </source>
</evidence>
<dbReference type="InterPro" id="IPR019088">
    <property type="entry name" value="CHP02186-rel_TM"/>
</dbReference>
<keyword evidence="1" id="KW-0812">Transmembrane</keyword>
<name>A0A1I6DS11_9RHOB</name>
<dbReference type="OrthoDB" id="9815212at2"/>
<organism evidence="2 3">
    <name type="scientific">Poseidonocella sedimentorum</name>
    <dbReference type="NCBI Taxonomy" id="871652"/>
    <lineage>
        <taxon>Bacteria</taxon>
        <taxon>Pseudomonadati</taxon>
        <taxon>Pseudomonadota</taxon>
        <taxon>Alphaproteobacteria</taxon>
        <taxon>Rhodobacterales</taxon>
        <taxon>Roseobacteraceae</taxon>
        <taxon>Poseidonocella</taxon>
    </lineage>
</organism>
<keyword evidence="1" id="KW-0472">Membrane</keyword>
<evidence type="ECO:0000256" key="1">
    <source>
        <dbReference type="SAM" id="Phobius"/>
    </source>
</evidence>
<gene>
    <name evidence="2" type="ORF">SAMN04515673_10525</name>
</gene>
<dbReference type="EMBL" id="FOYI01000005">
    <property type="protein sequence ID" value="SFR08226.1"/>
    <property type="molecule type" value="Genomic_DNA"/>
</dbReference>
<dbReference type="Proteomes" id="UP000199302">
    <property type="component" value="Unassembled WGS sequence"/>
</dbReference>
<evidence type="ECO:0000313" key="2">
    <source>
        <dbReference type="EMBL" id="SFR08226.1"/>
    </source>
</evidence>
<dbReference type="STRING" id="871652.SAMN04515673_10525"/>
<dbReference type="RefSeq" id="WP_092079316.1">
    <property type="nucleotide sequence ID" value="NZ_FOYI01000005.1"/>
</dbReference>
<keyword evidence="3" id="KW-1185">Reference proteome</keyword>
<accession>A0A1I6DS11</accession>
<proteinExistence type="predicted"/>